<dbReference type="InterPro" id="IPR008979">
    <property type="entry name" value="Galactose-bd-like_sf"/>
</dbReference>
<dbReference type="GO" id="GO:0005990">
    <property type="term" value="P:lactose catabolic process"/>
    <property type="evidence" value="ECO:0007669"/>
    <property type="project" value="TreeGrafter"/>
</dbReference>
<dbReference type="InterPro" id="IPR050347">
    <property type="entry name" value="Bact_Beta-galactosidase"/>
</dbReference>
<name>A0A3B1CSR7_9ZZZZ</name>
<dbReference type="EC" id="3.2.1.23" evidence="2"/>
<keyword evidence="3 5" id="KW-0378">Hydrolase</keyword>
<evidence type="ECO:0000256" key="4">
    <source>
        <dbReference type="ARBA" id="ARBA00023295"/>
    </source>
</evidence>
<dbReference type="GO" id="GO:0004565">
    <property type="term" value="F:beta-galactosidase activity"/>
    <property type="evidence" value="ECO:0007669"/>
    <property type="project" value="UniProtKB-EC"/>
</dbReference>
<dbReference type="EMBL" id="UOGD01000214">
    <property type="protein sequence ID" value="VAX22105.1"/>
    <property type="molecule type" value="Genomic_DNA"/>
</dbReference>
<protein>
    <recommendedName>
        <fullName evidence="2">beta-galactosidase</fullName>
        <ecNumber evidence="2">3.2.1.23</ecNumber>
    </recommendedName>
</protein>
<evidence type="ECO:0000256" key="2">
    <source>
        <dbReference type="ARBA" id="ARBA00012756"/>
    </source>
</evidence>
<dbReference type="SUPFAM" id="SSF49785">
    <property type="entry name" value="Galactose-binding domain-like"/>
    <property type="match status" value="1"/>
</dbReference>
<dbReference type="Gene3D" id="2.60.120.260">
    <property type="entry name" value="Galactose-binding domain-like"/>
    <property type="match status" value="1"/>
</dbReference>
<accession>A0A3B1CSR7</accession>
<dbReference type="PANTHER" id="PTHR46323:SF2">
    <property type="entry name" value="BETA-GALACTOSIDASE"/>
    <property type="match status" value="1"/>
</dbReference>
<evidence type="ECO:0000256" key="3">
    <source>
        <dbReference type="ARBA" id="ARBA00022801"/>
    </source>
</evidence>
<dbReference type="PANTHER" id="PTHR46323">
    <property type="entry name" value="BETA-GALACTOSIDASE"/>
    <property type="match status" value="1"/>
</dbReference>
<gene>
    <name evidence="5" type="ORF">MNBD_IGNAVI01-2755</name>
</gene>
<keyword evidence="4 5" id="KW-0326">Glycosidase</keyword>
<organism evidence="5">
    <name type="scientific">hydrothermal vent metagenome</name>
    <dbReference type="NCBI Taxonomy" id="652676"/>
    <lineage>
        <taxon>unclassified sequences</taxon>
        <taxon>metagenomes</taxon>
        <taxon>ecological metagenomes</taxon>
    </lineage>
</organism>
<dbReference type="AlphaFoldDB" id="A0A3B1CSR7"/>
<feature type="non-terminal residue" evidence="5">
    <location>
        <position position="107"/>
    </location>
</feature>
<reference evidence="5" key="1">
    <citation type="submission" date="2018-06" db="EMBL/GenBank/DDBJ databases">
        <authorList>
            <person name="Zhirakovskaya E."/>
        </authorList>
    </citation>
    <scope>NUCLEOTIDE SEQUENCE</scope>
</reference>
<comment type="catalytic activity">
    <reaction evidence="1">
        <text>Hydrolysis of terminal non-reducing beta-D-galactose residues in beta-D-galactosides.</text>
        <dbReference type="EC" id="3.2.1.23"/>
    </reaction>
</comment>
<proteinExistence type="predicted"/>
<evidence type="ECO:0000313" key="5">
    <source>
        <dbReference type="EMBL" id="VAX22105.1"/>
    </source>
</evidence>
<evidence type="ECO:0000256" key="1">
    <source>
        <dbReference type="ARBA" id="ARBA00001412"/>
    </source>
</evidence>
<sequence length="107" mass="12364">MINLKILLSSQKTKRTILIAVILVALSSLTDLNLYGQQKNDWENSEIFGINKEEAHNTAIPFATVEQAKEADWEASPFYKPLNGKWKFNWVPKPADRPMDFYKSEYD</sequence>
<dbReference type="GO" id="GO:0009341">
    <property type="term" value="C:beta-galactosidase complex"/>
    <property type="evidence" value="ECO:0007669"/>
    <property type="project" value="TreeGrafter"/>
</dbReference>